<protein>
    <submittedName>
        <fullName evidence="1">Uncharacterized protein</fullName>
    </submittedName>
</protein>
<organism evidence="1 2">
    <name type="scientific">Ancylostoma ceylanicum</name>
    <dbReference type="NCBI Taxonomy" id="53326"/>
    <lineage>
        <taxon>Eukaryota</taxon>
        <taxon>Metazoa</taxon>
        <taxon>Ecdysozoa</taxon>
        <taxon>Nematoda</taxon>
        <taxon>Chromadorea</taxon>
        <taxon>Rhabditida</taxon>
        <taxon>Rhabditina</taxon>
        <taxon>Rhabditomorpha</taxon>
        <taxon>Strongyloidea</taxon>
        <taxon>Ancylostomatidae</taxon>
        <taxon>Ancylostomatinae</taxon>
        <taxon>Ancylostoma</taxon>
    </lineage>
</organism>
<name>A0A016WJB5_9BILA</name>
<sequence>MSATLNDLLGRCSVPCSSCAMAQRMCAPRICEHGVRIPDRTPILQTLKKANSPKRQSNKDHNNLVYGFKQTVGKYINQLCQDSSTVEHGDYYWRY</sequence>
<evidence type="ECO:0000313" key="2">
    <source>
        <dbReference type="Proteomes" id="UP000024635"/>
    </source>
</evidence>
<dbReference type="Proteomes" id="UP000024635">
    <property type="component" value="Unassembled WGS sequence"/>
</dbReference>
<comment type="caution">
    <text evidence="1">The sequence shown here is derived from an EMBL/GenBank/DDBJ whole genome shotgun (WGS) entry which is preliminary data.</text>
</comment>
<proteinExistence type="predicted"/>
<keyword evidence="2" id="KW-1185">Reference proteome</keyword>
<dbReference type="EMBL" id="JARK01000259">
    <property type="protein sequence ID" value="EYC39377.1"/>
    <property type="molecule type" value="Genomic_DNA"/>
</dbReference>
<gene>
    <name evidence="1" type="primary">Acey_s0659.g1266</name>
    <name evidence="1" type="ORF">Y032_0659g1266</name>
</gene>
<reference evidence="2" key="1">
    <citation type="journal article" date="2015" name="Nat. Genet.">
        <title>The genome and transcriptome of the zoonotic hookworm Ancylostoma ceylanicum identify infection-specific gene families.</title>
        <authorList>
            <person name="Schwarz E.M."/>
            <person name="Hu Y."/>
            <person name="Antoshechkin I."/>
            <person name="Miller M.M."/>
            <person name="Sternberg P.W."/>
            <person name="Aroian R.V."/>
        </authorList>
    </citation>
    <scope>NUCLEOTIDE SEQUENCE</scope>
    <source>
        <strain evidence="2">HY135</strain>
    </source>
</reference>
<evidence type="ECO:0000313" key="1">
    <source>
        <dbReference type="EMBL" id="EYC39377.1"/>
    </source>
</evidence>
<dbReference type="AlphaFoldDB" id="A0A016WJB5"/>
<accession>A0A016WJB5</accession>